<evidence type="ECO:0000313" key="2">
    <source>
        <dbReference type="EMBL" id="EDW59136.2"/>
    </source>
</evidence>
<gene>
    <name evidence="2" type="primary">Dvir\GJ10711</name>
    <name evidence="2" type="ORF">Dvir_GJ10711</name>
</gene>
<dbReference type="OrthoDB" id="691673at2759"/>
<dbReference type="AlphaFoldDB" id="B4M660"/>
<dbReference type="HOGENOM" id="CLU_1588235_0_0_1"/>
<dbReference type="PANTHER" id="PTHR22666:SF3">
    <property type="entry name" value="MYB_SANT-LIKE DNA-BINDING DOMAIN-CONTAINING PROTEIN 1"/>
    <property type="match status" value="1"/>
</dbReference>
<evidence type="ECO:0000313" key="3">
    <source>
        <dbReference type="Proteomes" id="UP000008792"/>
    </source>
</evidence>
<organism evidence="2 3">
    <name type="scientific">Drosophila virilis</name>
    <name type="common">Fruit fly</name>
    <dbReference type="NCBI Taxonomy" id="7244"/>
    <lineage>
        <taxon>Eukaryota</taxon>
        <taxon>Metazoa</taxon>
        <taxon>Ecdysozoa</taxon>
        <taxon>Arthropoda</taxon>
        <taxon>Hexapoda</taxon>
        <taxon>Insecta</taxon>
        <taxon>Pterygota</taxon>
        <taxon>Neoptera</taxon>
        <taxon>Endopterygota</taxon>
        <taxon>Diptera</taxon>
        <taxon>Brachycera</taxon>
        <taxon>Muscomorpha</taxon>
        <taxon>Ephydroidea</taxon>
        <taxon>Drosophilidae</taxon>
        <taxon>Drosophila</taxon>
    </lineage>
</organism>
<accession>B4M660</accession>
<dbReference type="GO" id="GO:0016604">
    <property type="term" value="C:nuclear body"/>
    <property type="evidence" value="ECO:0007669"/>
    <property type="project" value="TreeGrafter"/>
</dbReference>
<dbReference type="InterPro" id="IPR026095">
    <property type="entry name" value="Myb/SANT-like_DNA-bd_dom_prot"/>
</dbReference>
<protein>
    <recommendedName>
        <fullName evidence="1">Myb/SANT-like DNA-binding domain-containing protein</fullName>
    </recommendedName>
</protein>
<dbReference type="GO" id="GO:0045893">
    <property type="term" value="P:positive regulation of DNA-templated transcription"/>
    <property type="evidence" value="ECO:0007669"/>
    <property type="project" value="TreeGrafter"/>
</dbReference>
<dbReference type="KEGG" id="dvi:6632597"/>
<proteinExistence type="predicted"/>
<reference evidence="2 3" key="1">
    <citation type="journal article" date="2007" name="Nature">
        <title>Evolution of genes and genomes on the Drosophila phylogeny.</title>
        <authorList>
            <consortium name="Drosophila 12 Genomes Consortium"/>
            <person name="Clark A.G."/>
            <person name="Eisen M.B."/>
            <person name="Smith D.R."/>
            <person name="Bergman C.M."/>
            <person name="Oliver B."/>
            <person name="Markow T.A."/>
            <person name="Kaufman T.C."/>
            <person name="Kellis M."/>
            <person name="Gelbart W."/>
            <person name="Iyer V.N."/>
            <person name="Pollard D.A."/>
            <person name="Sackton T.B."/>
            <person name="Larracuente A.M."/>
            <person name="Singh N.D."/>
            <person name="Abad J.P."/>
            <person name="Abt D.N."/>
            <person name="Adryan B."/>
            <person name="Aguade M."/>
            <person name="Akashi H."/>
            <person name="Anderson W.W."/>
            <person name="Aquadro C.F."/>
            <person name="Ardell D.H."/>
            <person name="Arguello R."/>
            <person name="Artieri C.G."/>
            <person name="Barbash D.A."/>
            <person name="Barker D."/>
            <person name="Barsanti P."/>
            <person name="Batterham P."/>
            <person name="Batzoglou S."/>
            <person name="Begun D."/>
            <person name="Bhutkar A."/>
            <person name="Blanco E."/>
            <person name="Bosak S.A."/>
            <person name="Bradley R.K."/>
            <person name="Brand A.D."/>
            <person name="Brent M.R."/>
            <person name="Brooks A.N."/>
            <person name="Brown R.H."/>
            <person name="Butlin R.K."/>
            <person name="Caggese C."/>
            <person name="Calvi B.R."/>
            <person name="Bernardo de Carvalho A."/>
            <person name="Caspi A."/>
            <person name="Castrezana S."/>
            <person name="Celniker S.E."/>
            <person name="Chang J.L."/>
            <person name="Chapple C."/>
            <person name="Chatterji S."/>
            <person name="Chinwalla A."/>
            <person name="Civetta A."/>
            <person name="Clifton S.W."/>
            <person name="Comeron J.M."/>
            <person name="Costello J.C."/>
            <person name="Coyne J.A."/>
            <person name="Daub J."/>
            <person name="David R.G."/>
            <person name="Delcher A.L."/>
            <person name="Delehaunty K."/>
            <person name="Do C.B."/>
            <person name="Ebling H."/>
            <person name="Edwards K."/>
            <person name="Eickbush T."/>
            <person name="Evans J.D."/>
            <person name="Filipski A."/>
            <person name="Findeiss S."/>
            <person name="Freyhult E."/>
            <person name="Fulton L."/>
            <person name="Fulton R."/>
            <person name="Garcia A.C."/>
            <person name="Gardiner A."/>
            <person name="Garfield D.A."/>
            <person name="Garvin B.E."/>
            <person name="Gibson G."/>
            <person name="Gilbert D."/>
            <person name="Gnerre S."/>
            <person name="Godfrey J."/>
            <person name="Good R."/>
            <person name="Gotea V."/>
            <person name="Gravely B."/>
            <person name="Greenberg A.J."/>
            <person name="Griffiths-Jones S."/>
            <person name="Gross S."/>
            <person name="Guigo R."/>
            <person name="Gustafson E.A."/>
            <person name="Haerty W."/>
            <person name="Hahn M.W."/>
            <person name="Halligan D.L."/>
            <person name="Halpern A.L."/>
            <person name="Halter G.M."/>
            <person name="Han M.V."/>
            <person name="Heger A."/>
            <person name="Hillier L."/>
            <person name="Hinrichs A.S."/>
            <person name="Holmes I."/>
            <person name="Hoskins R.A."/>
            <person name="Hubisz M.J."/>
            <person name="Hultmark D."/>
            <person name="Huntley M.A."/>
            <person name="Jaffe D.B."/>
            <person name="Jagadeeshan S."/>
            <person name="Jeck W.R."/>
            <person name="Johnson J."/>
            <person name="Jones C.D."/>
            <person name="Jordan W.C."/>
            <person name="Karpen G.H."/>
            <person name="Kataoka E."/>
            <person name="Keightley P.D."/>
            <person name="Kheradpour P."/>
            <person name="Kirkness E.F."/>
            <person name="Koerich L.B."/>
            <person name="Kristiansen K."/>
            <person name="Kudrna D."/>
            <person name="Kulathinal R.J."/>
            <person name="Kumar S."/>
            <person name="Kwok R."/>
            <person name="Lander E."/>
            <person name="Langley C.H."/>
            <person name="Lapoint R."/>
            <person name="Lazzaro B.P."/>
            <person name="Lee S.J."/>
            <person name="Levesque L."/>
            <person name="Li R."/>
            <person name="Lin C.F."/>
            <person name="Lin M.F."/>
            <person name="Lindblad-Toh K."/>
            <person name="Llopart A."/>
            <person name="Long M."/>
            <person name="Low L."/>
            <person name="Lozovsky E."/>
            <person name="Lu J."/>
            <person name="Luo M."/>
            <person name="Machado C.A."/>
            <person name="Makalowski W."/>
            <person name="Marzo M."/>
            <person name="Matsuda M."/>
            <person name="Matzkin L."/>
            <person name="McAllister B."/>
            <person name="McBride C.S."/>
            <person name="McKernan B."/>
            <person name="McKernan K."/>
            <person name="Mendez-Lago M."/>
            <person name="Minx P."/>
            <person name="Mollenhauer M.U."/>
            <person name="Montooth K."/>
            <person name="Mount S.M."/>
            <person name="Mu X."/>
            <person name="Myers E."/>
            <person name="Negre B."/>
            <person name="Newfeld S."/>
            <person name="Nielsen R."/>
            <person name="Noor M.A."/>
            <person name="O'Grady P."/>
            <person name="Pachter L."/>
            <person name="Papaceit M."/>
            <person name="Parisi M.J."/>
            <person name="Parisi M."/>
            <person name="Parts L."/>
            <person name="Pedersen J.S."/>
            <person name="Pesole G."/>
            <person name="Phillippy A.M."/>
            <person name="Ponting C.P."/>
            <person name="Pop M."/>
            <person name="Porcelli D."/>
            <person name="Powell J.R."/>
            <person name="Prohaska S."/>
            <person name="Pruitt K."/>
            <person name="Puig M."/>
            <person name="Quesneville H."/>
            <person name="Ram K.R."/>
            <person name="Rand D."/>
            <person name="Rasmussen M.D."/>
            <person name="Reed L.K."/>
            <person name="Reenan R."/>
            <person name="Reily A."/>
            <person name="Remington K.A."/>
            <person name="Rieger T.T."/>
            <person name="Ritchie M.G."/>
            <person name="Robin C."/>
            <person name="Rogers Y.H."/>
            <person name="Rohde C."/>
            <person name="Rozas J."/>
            <person name="Rubenfield M.J."/>
            <person name="Ruiz A."/>
            <person name="Russo S."/>
            <person name="Salzberg S.L."/>
            <person name="Sanchez-Gracia A."/>
            <person name="Saranga D.J."/>
            <person name="Sato H."/>
            <person name="Schaeffer S.W."/>
            <person name="Schatz M.C."/>
            <person name="Schlenke T."/>
            <person name="Schwartz R."/>
            <person name="Segarra C."/>
            <person name="Singh R.S."/>
            <person name="Sirot L."/>
            <person name="Sirota M."/>
            <person name="Sisneros N.B."/>
            <person name="Smith C.D."/>
            <person name="Smith T.F."/>
            <person name="Spieth J."/>
            <person name="Stage D.E."/>
            <person name="Stark A."/>
            <person name="Stephan W."/>
            <person name="Strausberg R.L."/>
            <person name="Strempel S."/>
            <person name="Sturgill D."/>
            <person name="Sutton G."/>
            <person name="Sutton G.G."/>
            <person name="Tao W."/>
            <person name="Teichmann S."/>
            <person name="Tobari Y.N."/>
            <person name="Tomimura Y."/>
            <person name="Tsolas J.M."/>
            <person name="Valente V.L."/>
            <person name="Venter E."/>
            <person name="Venter J.C."/>
            <person name="Vicario S."/>
            <person name="Vieira F.G."/>
            <person name="Vilella A.J."/>
            <person name="Villasante A."/>
            <person name="Walenz B."/>
            <person name="Wang J."/>
            <person name="Wasserman M."/>
            <person name="Watts T."/>
            <person name="Wilson D."/>
            <person name="Wilson R.K."/>
            <person name="Wing R.A."/>
            <person name="Wolfner M.F."/>
            <person name="Wong A."/>
            <person name="Wong G.K."/>
            <person name="Wu C.I."/>
            <person name="Wu G."/>
            <person name="Yamamoto D."/>
            <person name="Yang H.P."/>
            <person name="Yang S.P."/>
            <person name="Yorke J.A."/>
            <person name="Yoshida K."/>
            <person name="Zdobnov E."/>
            <person name="Zhang P."/>
            <person name="Zhang Y."/>
            <person name="Zimin A.V."/>
            <person name="Baldwin J."/>
            <person name="Abdouelleil A."/>
            <person name="Abdulkadir J."/>
            <person name="Abebe A."/>
            <person name="Abera B."/>
            <person name="Abreu J."/>
            <person name="Acer S.C."/>
            <person name="Aftuck L."/>
            <person name="Alexander A."/>
            <person name="An P."/>
            <person name="Anderson E."/>
            <person name="Anderson S."/>
            <person name="Arachi H."/>
            <person name="Azer M."/>
            <person name="Bachantsang P."/>
            <person name="Barry A."/>
            <person name="Bayul T."/>
            <person name="Berlin A."/>
            <person name="Bessette D."/>
            <person name="Bloom T."/>
            <person name="Blye J."/>
            <person name="Boguslavskiy L."/>
            <person name="Bonnet C."/>
            <person name="Boukhgalter B."/>
            <person name="Bourzgui I."/>
            <person name="Brown A."/>
            <person name="Cahill P."/>
            <person name="Channer S."/>
            <person name="Cheshatsang Y."/>
            <person name="Chuda L."/>
            <person name="Citroen M."/>
            <person name="Collymore A."/>
            <person name="Cooke P."/>
            <person name="Costello M."/>
            <person name="D'Aco K."/>
            <person name="Daza R."/>
            <person name="De Haan G."/>
            <person name="DeGray S."/>
            <person name="DeMaso C."/>
            <person name="Dhargay N."/>
            <person name="Dooley K."/>
            <person name="Dooley E."/>
            <person name="Doricent M."/>
            <person name="Dorje P."/>
            <person name="Dorjee K."/>
            <person name="Dupes A."/>
            <person name="Elong R."/>
            <person name="Falk J."/>
            <person name="Farina A."/>
            <person name="Faro S."/>
            <person name="Ferguson D."/>
            <person name="Fisher S."/>
            <person name="Foley C.D."/>
            <person name="Franke A."/>
            <person name="Friedrich D."/>
            <person name="Gadbois L."/>
            <person name="Gearin G."/>
            <person name="Gearin C.R."/>
            <person name="Giannoukos G."/>
            <person name="Goode T."/>
            <person name="Graham J."/>
            <person name="Grandbois E."/>
            <person name="Grewal S."/>
            <person name="Gyaltsen K."/>
            <person name="Hafez N."/>
            <person name="Hagos B."/>
            <person name="Hall J."/>
            <person name="Henson C."/>
            <person name="Hollinger A."/>
            <person name="Honan T."/>
            <person name="Huard M.D."/>
            <person name="Hughes L."/>
            <person name="Hurhula B."/>
            <person name="Husby M.E."/>
            <person name="Kamat A."/>
            <person name="Kanga B."/>
            <person name="Kashin S."/>
            <person name="Khazanovich D."/>
            <person name="Kisner P."/>
            <person name="Lance K."/>
            <person name="Lara M."/>
            <person name="Lee W."/>
            <person name="Lennon N."/>
            <person name="Letendre F."/>
            <person name="LeVine R."/>
            <person name="Lipovsky A."/>
            <person name="Liu X."/>
            <person name="Liu J."/>
            <person name="Liu S."/>
            <person name="Lokyitsang T."/>
            <person name="Lokyitsang Y."/>
            <person name="Lubonja R."/>
            <person name="Lui A."/>
            <person name="MacDonald P."/>
            <person name="Magnisalis V."/>
            <person name="Maru K."/>
            <person name="Matthews C."/>
            <person name="McCusker W."/>
            <person name="McDonough S."/>
            <person name="Mehta T."/>
            <person name="Meldrim J."/>
            <person name="Meneus L."/>
            <person name="Mihai O."/>
            <person name="Mihalev A."/>
            <person name="Mihova T."/>
            <person name="Mittelman R."/>
            <person name="Mlenga V."/>
            <person name="Montmayeur A."/>
            <person name="Mulrain L."/>
            <person name="Navidi A."/>
            <person name="Naylor J."/>
            <person name="Negash T."/>
            <person name="Nguyen T."/>
            <person name="Nguyen N."/>
            <person name="Nicol R."/>
            <person name="Norbu C."/>
            <person name="Norbu N."/>
            <person name="Novod N."/>
            <person name="O'Neill B."/>
            <person name="Osman S."/>
            <person name="Markiewicz E."/>
            <person name="Oyono O.L."/>
            <person name="Patti C."/>
            <person name="Phunkhang P."/>
            <person name="Pierre F."/>
            <person name="Priest M."/>
            <person name="Raghuraman S."/>
            <person name="Rege F."/>
            <person name="Reyes R."/>
            <person name="Rise C."/>
            <person name="Rogov P."/>
            <person name="Ross K."/>
            <person name="Ryan E."/>
            <person name="Settipalli S."/>
            <person name="Shea T."/>
            <person name="Sherpa N."/>
            <person name="Shi L."/>
            <person name="Shih D."/>
            <person name="Sparrow T."/>
            <person name="Spaulding J."/>
            <person name="Stalker J."/>
            <person name="Stange-Thomann N."/>
            <person name="Stavropoulos S."/>
            <person name="Stone C."/>
            <person name="Strader C."/>
            <person name="Tesfaye S."/>
            <person name="Thomson T."/>
            <person name="Thoulutsang Y."/>
            <person name="Thoulutsang D."/>
            <person name="Topham K."/>
            <person name="Topping I."/>
            <person name="Tsamla T."/>
            <person name="Vassiliev H."/>
            <person name="Vo A."/>
            <person name="Wangchuk T."/>
            <person name="Wangdi T."/>
            <person name="Weiand M."/>
            <person name="Wilkinson J."/>
            <person name="Wilson A."/>
            <person name="Yadav S."/>
            <person name="Young G."/>
            <person name="Yu Q."/>
            <person name="Zembek L."/>
            <person name="Zhong D."/>
            <person name="Zimmer A."/>
            <person name="Zwirko Z."/>
            <person name="Jaffe D.B."/>
            <person name="Alvarez P."/>
            <person name="Brockman W."/>
            <person name="Butler J."/>
            <person name="Chin C."/>
            <person name="Gnerre S."/>
            <person name="Grabherr M."/>
            <person name="Kleber M."/>
            <person name="Mauceli E."/>
            <person name="MacCallum I."/>
        </authorList>
    </citation>
    <scope>NUCLEOTIDE SEQUENCE [LARGE SCALE GENOMIC DNA]</scope>
    <source>
        <strain evidence="3">Tucson 15010-1051.87</strain>
    </source>
</reference>
<dbReference type="Proteomes" id="UP000008792">
    <property type="component" value="Unassembled WGS sequence"/>
</dbReference>
<dbReference type="Pfam" id="PF13837">
    <property type="entry name" value="Myb_DNA-bind_4"/>
    <property type="match status" value="1"/>
</dbReference>
<evidence type="ECO:0000259" key="1">
    <source>
        <dbReference type="Pfam" id="PF13837"/>
    </source>
</evidence>
<dbReference type="InParanoid" id="B4M660"/>
<feature type="domain" description="Myb/SANT-like DNA-binding" evidence="1">
    <location>
        <begin position="14"/>
        <end position="93"/>
    </location>
</feature>
<dbReference type="InterPro" id="IPR044822">
    <property type="entry name" value="Myb_DNA-bind_4"/>
</dbReference>
<name>B4M660_DROVI</name>
<dbReference type="EMBL" id="CH940652">
    <property type="protein sequence ID" value="EDW59136.2"/>
    <property type="molecule type" value="Genomic_DNA"/>
</dbReference>
<sequence length="229" mass="27011">MGNDRSGSCRRRMKRWTPAEEICFLDSWGKRAEQLKRSKKNSIVYKEMREDLRNRGFYVETMDIKTKIDTYVRKFRAERAKNVTSKWIHFSKVGQILDSMDVSMVSRLHSAHADYNEHTSFNSVYIEECDSMKLAENDKCCAEEFVIEPYFPNITSLDHSRNDDDCQLNQSRVSSTVLDEKYFKNHDYEFGQLVAKELNGLDEDIRVDSKRKIFNILCDAKMLQIDRNK</sequence>
<keyword evidence="3" id="KW-1185">Reference proteome</keyword>
<dbReference type="PANTHER" id="PTHR22666">
    <property type="entry name" value="MYB_SANT-LIKE DNA-BINDING DOMAIN-CONTAINING PROTEIN 1"/>
    <property type="match status" value="1"/>
</dbReference>